<evidence type="ECO:0000313" key="2">
    <source>
        <dbReference type="EMBL" id="OBI51613.1"/>
    </source>
</evidence>
<dbReference type="GO" id="GO:0030151">
    <property type="term" value="F:molybdenum ion binding"/>
    <property type="evidence" value="ECO:0007669"/>
    <property type="project" value="InterPro"/>
</dbReference>
<organism evidence="2 3">
    <name type="scientific">Mycobacterium kyorinense</name>
    <dbReference type="NCBI Taxonomy" id="487514"/>
    <lineage>
        <taxon>Bacteria</taxon>
        <taxon>Bacillati</taxon>
        <taxon>Actinomycetota</taxon>
        <taxon>Actinomycetes</taxon>
        <taxon>Mycobacteriales</taxon>
        <taxon>Mycobacteriaceae</taxon>
        <taxon>Mycobacterium</taxon>
    </lineage>
</organism>
<name>A0A1A2ZPI8_9MYCO</name>
<dbReference type="OrthoDB" id="9793178at2"/>
<dbReference type="PROSITE" id="PS51340">
    <property type="entry name" value="MOSC"/>
    <property type="match status" value="1"/>
</dbReference>
<dbReference type="InterPro" id="IPR011037">
    <property type="entry name" value="Pyrv_Knase-like_insert_dom_sf"/>
</dbReference>
<dbReference type="InterPro" id="IPR005303">
    <property type="entry name" value="MOCOS_middle"/>
</dbReference>
<dbReference type="EMBL" id="LZKJ01000038">
    <property type="protein sequence ID" value="OBI51613.1"/>
    <property type="molecule type" value="Genomic_DNA"/>
</dbReference>
<sequence>MTGSVQMRVESLYRYPVKSMLGEVVTSMVVDQGGADGDRRLALVDAVTGRVASAKQPRLWRELLQFSATRDNGRVHIRIPDGTRVAADDPDIDQLLSKLLERPVHLVRKRPQGATLERPDPEQVLEQGMDAEVDTRIVEIAAATPGDSFTDLAPLHAITTATLERVGTEALRYRPNLVISVPSDYPPYAENTWVGRELSVAETRLSVLKPTSRCAVPTLEHGTLPRALHALRTLVAENRVESAGSGSVPCAGVYLAVVTGGTIRTGDSVALS</sequence>
<dbReference type="RefSeq" id="WP_065013077.1">
    <property type="nucleotide sequence ID" value="NZ_LZKJ01000038.1"/>
</dbReference>
<reference evidence="3" key="1">
    <citation type="submission" date="2016-06" db="EMBL/GenBank/DDBJ databases">
        <authorList>
            <person name="Sutton G."/>
            <person name="Brinkac L."/>
            <person name="Sanka R."/>
            <person name="Adams M."/>
            <person name="Lau E."/>
            <person name="Sam S."/>
            <person name="Sreng N."/>
            <person name="Him V."/>
            <person name="Kerleguer A."/>
            <person name="Cheng S."/>
        </authorList>
    </citation>
    <scope>NUCLEOTIDE SEQUENCE [LARGE SCALE GENOMIC DNA]</scope>
    <source>
        <strain evidence="3">E861</strain>
    </source>
</reference>
<feature type="domain" description="MOSC" evidence="1">
    <location>
        <begin position="118"/>
        <end position="272"/>
    </location>
</feature>
<dbReference type="GO" id="GO:0030170">
    <property type="term" value="F:pyridoxal phosphate binding"/>
    <property type="evidence" value="ECO:0007669"/>
    <property type="project" value="InterPro"/>
</dbReference>
<proteinExistence type="predicted"/>
<comment type="caution">
    <text evidence="2">The sequence shown here is derived from an EMBL/GenBank/DDBJ whole genome shotgun (WGS) entry which is preliminary data.</text>
</comment>
<accession>A0A1A2ZPI8</accession>
<evidence type="ECO:0000259" key="1">
    <source>
        <dbReference type="PROSITE" id="PS51340"/>
    </source>
</evidence>
<dbReference type="Proteomes" id="UP000093592">
    <property type="component" value="Unassembled WGS sequence"/>
</dbReference>
<evidence type="ECO:0000313" key="3">
    <source>
        <dbReference type="Proteomes" id="UP000093592"/>
    </source>
</evidence>
<protein>
    <submittedName>
        <fullName evidence="2">Molybdenum cofactor biosysynthesis protein</fullName>
    </submittedName>
</protein>
<gene>
    <name evidence="2" type="ORF">A5707_13820</name>
</gene>
<dbReference type="AlphaFoldDB" id="A0A1A2ZPI8"/>
<dbReference type="Pfam" id="PF03473">
    <property type="entry name" value="MOSC"/>
    <property type="match status" value="1"/>
</dbReference>
<dbReference type="InterPro" id="IPR005302">
    <property type="entry name" value="MoCF_Sase_C"/>
</dbReference>
<dbReference type="SUPFAM" id="SSF50800">
    <property type="entry name" value="PK beta-barrel domain-like"/>
    <property type="match status" value="1"/>
</dbReference>
<dbReference type="GO" id="GO:0003824">
    <property type="term" value="F:catalytic activity"/>
    <property type="evidence" value="ECO:0007669"/>
    <property type="project" value="InterPro"/>
</dbReference>
<dbReference type="Pfam" id="PF03476">
    <property type="entry name" value="MOSC_N"/>
    <property type="match status" value="1"/>
</dbReference>